<name>A0A1I6NSX4_9FLAO</name>
<dbReference type="EMBL" id="FOZP01000001">
    <property type="protein sequence ID" value="SFS31031.1"/>
    <property type="molecule type" value="Genomic_DNA"/>
</dbReference>
<feature type="transmembrane region" description="Helical" evidence="1">
    <location>
        <begin position="30"/>
        <end position="50"/>
    </location>
</feature>
<keyword evidence="1" id="KW-0812">Transmembrane</keyword>
<sequence>MTTILIIIAAIVVTAFLAYAIVNFIPKKLHWVLSVLLIAIAAFLVYKINFEIQKPMQFNKEKKVKYARVIESMKIIRDAEVAFKKVKGRYTDNGQELIDFIDNGKFALTQTRNVVKTVNVGGGITKEIEERVVDTIGYEDVRAKFAGKDYKNMLKIPGTDQNFKIEIGFVEKIAGLKAPVFEVKVDKALILDGMDMNLIKQEKEAIGGEEIKGEYIRVGSLGEVSEDGNWPPFYDKADKKDIEE</sequence>
<dbReference type="RefSeq" id="WP_090222268.1">
    <property type="nucleotide sequence ID" value="NZ_FOZP01000001.1"/>
</dbReference>
<evidence type="ECO:0000313" key="2">
    <source>
        <dbReference type="EMBL" id="SFS31031.1"/>
    </source>
</evidence>
<dbReference type="Proteomes" id="UP000199312">
    <property type="component" value="Unassembled WGS sequence"/>
</dbReference>
<accession>A0A1I6NSX4</accession>
<proteinExistence type="predicted"/>
<dbReference type="AlphaFoldDB" id="A0A1I6NSX4"/>
<dbReference type="OrthoDB" id="1466422at2"/>
<keyword evidence="1" id="KW-0472">Membrane</keyword>
<keyword evidence="1" id="KW-1133">Transmembrane helix</keyword>
<gene>
    <name evidence="2" type="ORF">SAMN04488006_0520</name>
</gene>
<reference evidence="3" key="1">
    <citation type="submission" date="2016-10" db="EMBL/GenBank/DDBJ databases">
        <authorList>
            <person name="Varghese N."/>
            <person name="Submissions S."/>
        </authorList>
    </citation>
    <scope>NUCLEOTIDE SEQUENCE [LARGE SCALE GENOMIC DNA]</scope>
    <source>
        <strain evidence="3">DSM 24450</strain>
    </source>
</reference>
<protein>
    <submittedName>
        <fullName evidence="2">Uncharacterized protein</fullName>
    </submittedName>
</protein>
<dbReference type="STRING" id="593133.SAMN04488006_0520"/>
<evidence type="ECO:0000313" key="3">
    <source>
        <dbReference type="Proteomes" id="UP000199312"/>
    </source>
</evidence>
<organism evidence="2 3">
    <name type="scientific">Lutibacter maritimus</name>
    <dbReference type="NCBI Taxonomy" id="593133"/>
    <lineage>
        <taxon>Bacteria</taxon>
        <taxon>Pseudomonadati</taxon>
        <taxon>Bacteroidota</taxon>
        <taxon>Flavobacteriia</taxon>
        <taxon>Flavobacteriales</taxon>
        <taxon>Flavobacteriaceae</taxon>
        <taxon>Lutibacter</taxon>
    </lineage>
</organism>
<evidence type="ECO:0000256" key="1">
    <source>
        <dbReference type="SAM" id="Phobius"/>
    </source>
</evidence>
<keyword evidence="3" id="KW-1185">Reference proteome</keyword>